<sequence>MKKILLATTALVGFAGAAAAEVSISGSAVFGIGFSENGAANPFGSTDEAYAIFETYLTFKGTTQSDNGLEFGYSSTIAAYDTDGGLNDDGTSAYVSGAFGKLTFGSVNEASKVAGLPDIGGLSGLGVDNVAEALWAGASHNVNYKYSAGAFTVEASSSVGKGVDSNGVGVKYDTGTYYVGLGYADDTEATTVYAGGSFSGVNVKAMYSDSNTANQKAWGIYADYTTGALTLKAEYADNDIVTDAAFGIGASYDLGGGAALVGGIASVDDNTRAEMGVSFEF</sequence>
<gene>
    <name evidence="3" type="ORF">LV82_02705</name>
</gene>
<dbReference type="Pfam" id="PF13609">
    <property type="entry name" value="Porin_4"/>
    <property type="match status" value="1"/>
</dbReference>
<dbReference type="SUPFAM" id="SSF56935">
    <property type="entry name" value="Porins"/>
    <property type="match status" value="1"/>
</dbReference>
<proteinExistence type="predicted"/>
<dbReference type="Gene3D" id="2.40.160.10">
    <property type="entry name" value="Porin"/>
    <property type="match status" value="1"/>
</dbReference>
<organism evidence="3 4">
    <name type="scientific">Albidovulum inexpectatum</name>
    <dbReference type="NCBI Taxonomy" id="196587"/>
    <lineage>
        <taxon>Bacteria</taxon>
        <taxon>Pseudomonadati</taxon>
        <taxon>Pseudomonadota</taxon>
        <taxon>Alphaproteobacteria</taxon>
        <taxon>Rhodobacterales</taxon>
        <taxon>Paracoccaceae</taxon>
        <taxon>Albidovulum</taxon>
    </lineage>
</organism>
<comment type="caution">
    <text evidence="3">The sequence shown here is derived from an EMBL/GenBank/DDBJ whole genome shotgun (WGS) entry which is preliminary data.</text>
</comment>
<keyword evidence="1" id="KW-0732">Signal</keyword>
<dbReference type="GO" id="GO:0016020">
    <property type="term" value="C:membrane"/>
    <property type="evidence" value="ECO:0007669"/>
    <property type="project" value="InterPro"/>
</dbReference>
<feature type="signal peptide" evidence="1">
    <location>
        <begin position="1"/>
        <end position="20"/>
    </location>
</feature>
<dbReference type="RefSeq" id="WP_146065179.1">
    <property type="nucleotide sequence ID" value="NZ_PRDS01000010.1"/>
</dbReference>
<feature type="chain" id="PRO_5015764039" evidence="1">
    <location>
        <begin position="21"/>
        <end position="281"/>
    </location>
</feature>
<dbReference type="AlphaFoldDB" id="A0A2S5JE85"/>
<dbReference type="InterPro" id="IPR033900">
    <property type="entry name" value="Gram_neg_porin_domain"/>
</dbReference>
<protein>
    <submittedName>
        <fullName evidence="3">Outer membrane protein OmpU</fullName>
    </submittedName>
</protein>
<feature type="domain" description="Porin" evidence="2">
    <location>
        <begin position="7"/>
        <end position="270"/>
    </location>
</feature>
<dbReference type="InterPro" id="IPR023614">
    <property type="entry name" value="Porin_dom_sf"/>
</dbReference>
<accession>A0A2S5JE85</accession>
<evidence type="ECO:0000313" key="3">
    <source>
        <dbReference type="EMBL" id="PPB79688.1"/>
    </source>
</evidence>
<dbReference type="Proteomes" id="UP000239736">
    <property type="component" value="Unassembled WGS sequence"/>
</dbReference>
<name>A0A2S5JE85_9RHOB</name>
<dbReference type="OrthoDB" id="7326315at2"/>
<dbReference type="EMBL" id="PRDS01000010">
    <property type="protein sequence ID" value="PPB79688.1"/>
    <property type="molecule type" value="Genomic_DNA"/>
</dbReference>
<evidence type="ECO:0000313" key="4">
    <source>
        <dbReference type="Proteomes" id="UP000239736"/>
    </source>
</evidence>
<dbReference type="GO" id="GO:0015288">
    <property type="term" value="F:porin activity"/>
    <property type="evidence" value="ECO:0007669"/>
    <property type="project" value="InterPro"/>
</dbReference>
<evidence type="ECO:0000256" key="1">
    <source>
        <dbReference type="SAM" id="SignalP"/>
    </source>
</evidence>
<evidence type="ECO:0000259" key="2">
    <source>
        <dbReference type="Pfam" id="PF13609"/>
    </source>
</evidence>
<reference evidence="3 4" key="1">
    <citation type="submission" date="2018-01" db="EMBL/GenBank/DDBJ databases">
        <title>Genomic Encyclopedia of Archaeal and Bacterial Type Strains, Phase II (KMG-II): from individual species to whole genera.</title>
        <authorList>
            <person name="Goeker M."/>
        </authorList>
    </citation>
    <scope>NUCLEOTIDE SEQUENCE [LARGE SCALE GENOMIC DNA]</scope>
    <source>
        <strain evidence="3 4">DSM 12048</strain>
    </source>
</reference>
<keyword evidence="4" id="KW-1185">Reference proteome</keyword>